<dbReference type="Gene3D" id="3.40.640.10">
    <property type="entry name" value="Type I PLP-dependent aspartate aminotransferase-like (Major domain)"/>
    <property type="match status" value="1"/>
</dbReference>
<comment type="similarity">
    <text evidence="1">Belongs to the DegT/DnrJ/EryC1 family.</text>
</comment>
<dbReference type="EMBL" id="JBHSNQ010000161">
    <property type="protein sequence ID" value="MFC5542456.1"/>
    <property type="molecule type" value="Genomic_DNA"/>
</dbReference>
<dbReference type="InterPro" id="IPR015424">
    <property type="entry name" value="PyrdxlP-dep_Trfase"/>
</dbReference>
<keyword evidence="2" id="KW-0808">Transferase</keyword>
<dbReference type="InterPro" id="IPR015422">
    <property type="entry name" value="PyrdxlP-dep_Trfase_small"/>
</dbReference>
<dbReference type="Proteomes" id="UP001595978">
    <property type="component" value="Unassembled WGS sequence"/>
</dbReference>
<proteinExistence type="inferred from homology"/>
<comment type="caution">
    <text evidence="2">The sequence shown here is derived from an EMBL/GenBank/DDBJ whole genome shotgun (WGS) entry which is preliminary data.</text>
</comment>
<gene>
    <name evidence="2" type="ORF">ACFPOH_12150</name>
</gene>
<dbReference type="InterPro" id="IPR015421">
    <property type="entry name" value="PyrdxlP-dep_Trfase_major"/>
</dbReference>
<dbReference type="InterPro" id="IPR000653">
    <property type="entry name" value="DegT/StrS_aminotransferase"/>
</dbReference>
<keyword evidence="1" id="KW-0663">Pyridoxal phosphate</keyword>
<evidence type="ECO:0000313" key="2">
    <source>
        <dbReference type="EMBL" id="MFC5542456.1"/>
    </source>
</evidence>
<accession>A0ABW0RCE7</accession>
<evidence type="ECO:0000313" key="3">
    <source>
        <dbReference type="Proteomes" id="UP001595978"/>
    </source>
</evidence>
<keyword evidence="3" id="KW-1185">Reference proteome</keyword>
<dbReference type="RefSeq" id="WP_390309869.1">
    <property type="nucleotide sequence ID" value="NZ_JBHSNQ010000161.1"/>
</dbReference>
<reference evidence="3" key="1">
    <citation type="journal article" date="2019" name="Int. J. Syst. Evol. Microbiol.">
        <title>The Global Catalogue of Microorganisms (GCM) 10K type strain sequencing project: providing services to taxonomists for standard genome sequencing and annotation.</title>
        <authorList>
            <consortium name="The Broad Institute Genomics Platform"/>
            <consortium name="The Broad Institute Genome Sequencing Center for Infectious Disease"/>
            <person name="Wu L."/>
            <person name="Ma J."/>
        </authorList>
    </citation>
    <scope>NUCLEOTIDE SEQUENCE [LARGE SCALE GENOMIC DNA]</scope>
    <source>
        <strain evidence="3">CCUG 56331</strain>
    </source>
</reference>
<dbReference type="Pfam" id="PF01041">
    <property type="entry name" value="DegT_DnrJ_EryC1"/>
    <property type="match status" value="1"/>
</dbReference>
<dbReference type="Gene3D" id="3.90.1150.10">
    <property type="entry name" value="Aspartate Aminotransferase, domain 1"/>
    <property type="match status" value="1"/>
</dbReference>
<keyword evidence="2" id="KW-0032">Aminotransferase</keyword>
<sequence length="358" mass="41747">MIKEIGSEFWLENLNYNLRINNTPSWLENYGDIIFTSSGRGAISLLLKQISPHYKTALLPAYICDSVISPFIEHGYTCFFYDVEKDLSPIINEEIYKNIGIFFHMGYFGFSTNSSLLDIIQHFKKTSTVIIEDVTHTLFSDFERFKENDFYIGSIRKWFGIPSGGFLASSTKKIKKTELIDELNDNEFTLLRKEALICKRNYIESNNSGLKNIFLKLFSDAEEILDKDFTPYAIDDLSMKIIKSLNSESLVMRRRENFLTLVEGLKKIDYLQPLFSYLGKNECPLFFPILIEHNRDEIRRKLINEQIYCPIHWPIPIEVRKGNNPNAIKIYNSILSIPCDQRYDMNDMKRIINVLSNI</sequence>
<organism evidence="2 3">
    <name type="scientific">Ureibacillus suwonensis</name>
    <dbReference type="NCBI Taxonomy" id="313007"/>
    <lineage>
        <taxon>Bacteria</taxon>
        <taxon>Bacillati</taxon>
        <taxon>Bacillota</taxon>
        <taxon>Bacilli</taxon>
        <taxon>Bacillales</taxon>
        <taxon>Caryophanaceae</taxon>
        <taxon>Ureibacillus</taxon>
    </lineage>
</organism>
<evidence type="ECO:0000256" key="1">
    <source>
        <dbReference type="RuleBase" id="RU004508"/>
    </source>
</evidence>
<name>A0ABW0RCE7_9BACL</name>
<protein>
    <submittedName>
        <fullName evidence="2">DegT/DnrJ/EryC1/StrS family aminotransferase</fullName>
    </submittedName>
</protein>
<dbReference type="SUPFAM" id="SSF53383">
    <property type="entry name" value="PLP-dependent transferases"/>
    <property type="match status" value="1"/>
</dbReference>
<dbReference type="GO" id="GO:0008483">
    <property type="term" value="F:transaminase activity"/>
    <property type="evidence" value="ECO:0007669"/>
    <property type="project" value="UniProtKB-KW"/>
</dbReference>